<feature type="compositionally biased region" description="Low complexity" evidence="1">
    <location>
        <begin position="139"/>
        <end position="148"/>
    </location>
</feature>
<comment type="caution">
    <text evidence="2">The sequence shown here is derived from an EMBL/GenBank/DDBJ whole genome shotgun (WGS) entry which is preliminary data.</text>
</comment>
<sequence length="782" mass="83814">MKAIAEYFRDLASDDRYFGAEPPQPDAEMLARIAEREIERRVEARMNDGRIFLSATAPEAAQTPKRQAPVAEQAPAAQAKAPAAQETVQEPVQAPVTEAAPTPEMIPETDAVQLQDSGAVAEPVVTGPVAEAEEQIETPAEPAQVKAAAEAEDVAAEAASEVEPTIEPEAAEDLQEDVSEAEAFFADTAAGDIVEGEPQDQQEEVAEAEDVAPPARPRIVPHADSIAAKLERIRAVVSQAKEDDGDEDYDDEADVVKSAAQDDALVHAVMDDQEDAAEDAAADVIADAASDVIAALAEDDDASIYAEDEDEDLEAMLARLDDSVAQDLPLAQEDPEDGPEVAEVTVDQPEETKAVNLFDETADSDDDTAFDDDDEEIMIVDDEDADEAQSEVAAAPRLARIVKIKRADLEAAIAQGNLEEMADDEDEGDADNHQGVQPGALAARASAESDQPVRQADGQLHSTLSDEDEEALLRELEEVEAKLAGDKATPVSTLENEGEEDLQRELADIEAELAYDEPAAPVAAEADDQGQDQDQDQDRDTIVLAEDAIETARPAPAKLDAADDGDMDRLMAKADAEMGEPESARNRDAFAHLRAAVAAKNSDEKIVSAKIAEDALEVRAYQTDLADVVKPRRPEVRGTTDRRPDVTRPAPLKLVAEQRVDTMRPASEGPVRPRRVATAPAMVETAGAHSFAEFADDMGAHDLPDLLEAAAAFLAFVEERDQFSRPQVMSKVRQVIGADFSREDGLRSFGQLLRAGKIEKIEGGRFAVSGDIGFRPDQRAAG</sequence>
<evidence type="ECO:0008006" key="4">
    <source>
        <dbReference type="Google" id="ProtNLM"/>
    </source>
</evidence>
<organism evidence="2 3">
    <name type="scientific">Pseudosulfitobacter koreensis</name>
    <dbReference type="NCBI Taxonomy" id="2968472"/>
    <lineage>
        <taxon>Bacteria</taxon>
        <taxon>Pseudomonadati</taxon>
        <taxon>Pseudomonadota</taxon>
        <taxon>Alphaproteobacteria</taxon>
        <taxon>Rhodobacterales</taxon>
        <taxon>Roseobacteraceae</taxon>
        <taxon>Pseudosulfitobacter</taxon>
    </lineage>
</organism>
<feature type="compositionally biased region" description="Acidic residues" evidence="1">
    <location>
        <begin position="164"/>
        <end position="177"/>
    </location>
</feature>
<feature type="region of interest" description="Disordered" evidence="1">
    <location>
        <begin position="132"/>
        <end position="177"/>
    </location>
</feature>
<dbReference type="Proteomes" id="UP001165396">
    <property type="component" value="Unassembled WGS sequence"/>
</dbReference>
<evidence type="ECO:0000313" key="2">
    <source>
        <dbReference type="EMBL" id="MCR8825941.1"/>
    </source>
</evidence>
<feature type="compositionally biased region" description="Acidic residues" evidence="1">
    <location>
        <begin position="420"/>
        <end position="429"/>
    </location>
</feature>
<keyword evidence="3" id="KW-1185">Reference proteome</keyword>
<feature type="region of interest" description="Disordered" evidence="1">
    <location>
        <begin position="196"/>
        <end position="219"/>
    </location>
</feature>
<gene>
    <name evidence="2" type="ORF">NTA49_05270</name>
</gene>
<name>A0ABT1YYI8_9RHOB</name>
<feature type="compositionally biased region" description="Acidic residues" evidence="1">
    <location>
        <begin position="525"/>
        <end position="535"/>
    </location>
</feature>
<feature type="compositionally biased region" description="Low complexity" evidence="1">
    <location>
        <begin position="67"/>
        <end position="85"/>
    </location>
</feature>
<feature type="region of interest" description="Disordered" evidence="1">
    <location>
        <begin position="515"/>
        <end position="539"/>
    </location>
</feature>
<evidence type="ECO:0000313" key="3">
    <source>
        <dbReference type="Proteomes" id="UP001165396"/>
    </source>
</evidence>
<feature type="region of interest" description="Disordered" evidence="1">
    <location>
        <begin position="481"/>
        <end position="502"/>
    </location>
</feature>
<feature type="region of interest" description="Disordered" evidence="1">
    <location>
        <begin position="417"/>
        <end position="469"/>
    </location>
</feature>
<dbReference type="EMBL" id="JANKJG010000002">
    <property type="protein sequence ID" value="MCR8825941.1"/>
    <property type="molecule type" value="Genomic_DNA"/>
</dbReference>
<dbReference type="RefSeq" id="WP_258293611.1">
    <property type="nucleotide sequence ID" value="NZ_JANKJG010000002.1"/>
</dbReference>
<reference evidence="2" key="1">
    <citation type="submission" date="2022-07" db="EMBL/GenBank/DDBJ databases">
        <title>Pseudosulfitobacter sp. strain AP-MA-4, whole genome sequence.</title>
        <authorList>
            <person name="Jiang Y."/>
        </authorList>
    </citation>
    <scope>NUCLEOTIDE SEQUENCE</scope>
    <source>
        <strain evidence="2">AP-MA-4</strain>
    </source>
</reference>
<proteinExistence type="predicted"/>
<accession>A0ABT1YYI8</accession>
<feature type="compositionally biased region" description="Acidic residues" evidence="1">
    <location>
        <begin position="196"/>
        <end position="210"/>
    </location>
</feature>
<feature type="region of interest" description="Disordered" evidence="1">
    <location>
        <begin position="54"/>
        <end position="91"/>
    </location>
</feature>
<protein>
    <recommendedName>
        <fullName evidence="4">Lipoprotein</fullName>
    </recommendedName>
</protein>
<evidence type="ECO:0000256" key="1">
    <source>
        <dbReference type="SAM" id="MobiDB-lite"/>
    </source>
</evidence>